<evidence type="ECO:0000313" key="2">
    <source>
        <dbReference type="EMBL" id="MCP1727902.1"/>
    </source>
</evidence>
<dbReference type="InterPro" id="IPR029063">
    <property type="entry name" value="SAM-dependent_MTases_sf"/>
</dbReference>
<feature type="region of interest" description="Disordered" evidence="1">
    <location>
        <begin position="225"/>
        <end position="255"/>
    </location>
</feature>
<feature type="compositionally biased region" description="Polar residues" evidence="1">
    <location>
        <begin position="498"/>
        <end position="513"/>
    </location>
</feature>
<evidence type="ECO:0000256" key="1">
    <source>
        <dbReference type="SAM" id="MobiDB-lite"/>
    </source>
</evidence>
<feature type="compositionally biased region" description="Basic and acidic residues" evidence="1">
    <location>
        <begin position="225"/>
        <end position="242"/>
    </location>
</feature>
<feature type="region of interest" description="Disordered" evidence="1">
    <location>
        <begin position="487"/>
        <end position="513"/>
    </location>
</feature>
<protein>
    <submittedName>
        <fullName evidence="2">O-methyltransferase YrrM/regulator of replication initiation timing</fullName>
    </submittedName>
</protein>
<dbReference type="EMBL" id="JALJYF010000002">
    <property type="protein sequence ID" value="MCP1727902.1"/>
    <property type="molecule type" value="Genomic_DNA"/>
</dbReference>
<reference evidence="2 3" key="1">
    <citation type="submission" date="2022-03" db="EMBL/GenBank/DDBJ databases">
        <title>Genomic Encyclopedia of Type Strains, Phase III (KMG-III): the genomes of soil and plant-associated and newly described type strains.</title>
        <authorList>
            <person name="Whitman W."/>
        </authorList>
    </citation>
    <scope>NUCLEOTIDE SEQUENCE [LARGE SCALE GENOMIC DNA]</scope>
    <source>
        <strain evidence="2 3">BSker1</strain>
    </source>
</reference>
<sequence>MLASKNLIPDLSGKKPGVLIHLGAGRGRDLSAWRSAGFQRVVLVEADQVRVADLTTLAESMDDVSVLDDAVSAKSGQGELHVLNYPDASSLREPERLLELFPGIRTRKRVPHAVTGIDELIKREALDAEQFNAVVIETPGEECAIVEALIESEAIEQISHLIVQAPTVPLYAGARSINEIEQRLLDANYTLSTTDENTDPIRPIKSFQRDLAALKLRKLEKQLKREKSTRESLETQVEETKESVGALEGKLKESEKQAERLQAELSALRQEREDSAQKLAELKKKAEQASKLEKKLAEHESIRKELEKVQGELKKTWVERGQYKEQAQNTLAEAKDAKKRCERIEEKLREAREEAQRFKTEAQSQPAVGEELKKLLEAQSEKFEKVAAEQKQTREAMEGRVLNKIVSRIDNSAKQVESYIGLNAFMESGQILPDLHGWPISPDLALYLMRLINDRDYDLIVEFGSGSSTVLMAHAVAQKMRSAGMEDVSASRRELSHHTTTADPRSEGLSSGVPTHQVAKELARADVMPRIVAFEHMREFYKKTAENLQRAGLAEFVELVHAPLMDFRSGNGEQYLYYDCEQVIQSLAHRMSDHPVKILCLVDGPPGKTTKNARYPAFPVIMKGFAGHQVDFLMDDSKRDDEAAVLNLWEQEADRRGLSVSRTELAFEKGAVLMGVE</sequence>
<evidence type="ECO:0000313" key="3">
    <source>
        <dbReference type="Proteomes" id="UP001523550"/>
    </source>
</evidence>
<proteinExistence type="predicted"/>
<gene>
    <name evidence="2" type="ORF">J2T60_001902</name>
</gene>
<name>A0ABT1GA24_9GAMM</name>
<organism evidence="2 3">
    <name type="scientific">Natronospira proteinivora</name>
    <dbReference type="NCBI Taxonomy" id="1807133"/>
    <lineage>
        <taxon>Bacteria</taxon>
        <taxon>Pseudomonadati</taxon>
        <taxon>Pseudomonadota</taxon>
        <taxon>Gammaproteobacteria</taxon>
        <taxon>Natronospirales</taxon>
        <taxon>Natronospiraceae</taxon>
        <taxon>Natronospira</taxon>
    </lineage>
</organism>
<accession>A0ABT1GA24</accession>
<dbReference type="Proteomes" id="UP001523550">
    <property type="component" value="Unassembled WGS sequence"/>
</dbReference>
<comment type="caution">
    <text evidence="2">The sequence shown here is derived from an EMBL/GenBank/DDBJ whole genome shotgun (WGS) entry which is preliminary data.</text>
</comment>
<dbReference type="Gene3D" id="3.40.50.150">
    <property type="entry name" value="Vaccinia Virus protein VP39"/>
    <property type="match status" value="1"/>
</dbReference>
<dbReference type="RefSeq" id="WP_253448931.1">
    <property type="nucleotide sequence ID" value="NZ_JALJYF010000002.1"/>
</dbReference>
<keyword evidence="3" id="KW-1185">Reference proteome</keyword>